<proteinExistence type="predicted"/>
<gene>
    <name evidence="1" type="ORF">F2Z07_04300</name>
</gene>
<dbReference type="EMBL" id="VVZV01000004">
    <property type="protein sequence ID" value="KAA5322892.1"/>
    <property type="molecule type" value="Genomic_DNA"/>
</dbReference>
<evidence type="ECO:0000313" key="2">
    <source>
        <dbReference type="Proteomes" id="UP000481700"/>
    </source>
</evidence>
<dbReference type="Proteomes" id="UP000481700">
    <property type="component" value="Unassembled WGS sequence"/>
</dbReference>
<organism evidence="1 2">
    <name type="scientific">Phocaeicola dorei</name>
    <dbReference type="NCBI Taxonomy" id="357276"/>
    <lineage>
        <taxon>Bacteria</taxon>
        <taxon>Pseudomonadati</taxon>
        <taxon>Bacteroidota</taxon>
        <taxon>Bacteroidia</taxon>
        <taxon>Bacteroidales</taxon>
        <taxon>Bacteroidaceae</taxon>
        <taxon>Phocaeicola</taxon>
    </lineage>
</organism>
<dbReference type="AlphaFoldDB" id="A0A6L3IVA4"/>
<sequence length="110" mass="12652">MKETFDFNRIGKRMPYTVPEGALDDIEKNVWGAIKEEPIQSSPKRNYRLWYSISSGLVAASVALLLVFNIIPPHQKTDDFAMLEQAFSELSNADQNYLFSVYQDDLFINE</sequence>
<dbReference type="RefSeq" id="WP_117543538.1">
    <property type="nucleotide sequence ID" value="NZ_DAWDYP010000003.1"/>
</dbReference>
<evidence type="ECO:0000313" key="1">
    <source>
        <dbReference type="EMBL" id="KAA5322892.1"/>
    </source>
</evidence>
<name>A0A6L3IVA4_9BACT</name>
<accession>A0A6L3IVA4</accession>
<reference evidence="1 2" key="1">
    <citation type="journal article" date="2019" name="Nat. Med.">
        <title>A library of human gut bacterial isolates paired with longitudinal multiomics data enables mechanistic microbiome research.</title>
        <authorList>
            <person name="Poyet M."/>
            <person name="Groussin M."/>
            <person name="Gibbons S.M."/>
            <person name="Avila-Pacheco J."/>
            <person name="Jiang X."/>
            <person name="Kearney S.M."/>
            <person name="Perrotta A.R."/>
            <person name="Berdy B."/>
            <person name="Zhao S."/>
            <person name="Lieberman T.D."/>
            <person name="Swanson P.K."/>
            <person name="Smith M."/>
            <person name="Roesemann S."/>
            <person name="Alexander J.E."/>
            <person name="Rich S.A."/>
            <person name="Livny J."/>
            <person name="Vlamakis H."/>
            <person name="Clish C."/>
            <person name="Bullock K."/>
            <person name="Deik A."/>
            <person name="Scott J."/>
            <person name="Pierce K.A."/>
            <person name="Xavier R.J."/>
            <person name="Alm E.J."/>
        </authorList>
    </citation>
    <scope>NUCLEOTIDE SEQUENCE [LARGE SCALE GENOMIC DNA]</scope>
    <source>
        <strain evidence="1 2">BIOML-A25</strain>
    </source>
</reference>
<comment type="caution">
    <text evidence="1">The sequence shown here is derived from an EMBL/GenBank/DDBJ whole genome shotgun (WGS) entry which is preliminary data.</text>
</comment>
<protein>
    <submittedName>
        <fullName evidence="1">Uncharacterized protein</fullName>
    </submittedName>
</protein>